<dbReference type="Gene3D" id="3.40.190.10">
    <property type="entry name" value="Periplasmic binding protein-like II"/>
    <property type="match status" value="1"/>
</dbReference>
<organism evidence="3 4">
    <name type="scientific">Clostridium thermosuccinogenes</name>
    <dbReference type="NCBI Taxonomy" id="84032"/>
    <lineage>
        <taxon>Bacteria</taxon>
        <taxon>Bacillati</taxon>
        <taxon>Bacillota</taxon>
        <taxon>Clostridia</taxon>
        <taxon>Eubacteriales</taxon>
        <taxon>Clostridiaceae</taxon>
        <taxon>Clostridium</taxon>
    </lineage>
</organism>
<gene>
    <name evidence="3" type="ORF">CDQ84_14030</name>
</gene>
<accession>A0A2K2FAE8</accession>
<evidence type="ECO:0000256" key="2">
    <source>
        <dbReference type="SAM" id="SignalP"/>
    </source>
</evidence>
<dbReference type="InterPro" id="IPR006059">
    <property type="entry name" value="SBP"/>
</dbReference>
<keyword evidence="2" id="KW-0732">Signal</keyword>
<feature type="signal peptide" evidence="2">
    <location>
        <begin position="1"/>
        <end position="21"/>
    </location>
</feature>
<feature type="compositionally biased region" description="Acidic residues" evidence="1">
    <location>
        <begin position="51"/>
        <end position="60"/>
    </location>
</feature>
<dbReference type="InterPro" id="IPR050490">
    <property type="entry name" value="Bact_solute-bd_prot1"/>
</dbReference>
<dbReference type="RefSeq" id="WP_103082366.1">
    <property type="nucleotide sequence ID" value="NZ_CP021850.1"/>
</dbReference>
<dbReference type="OrthoDB" id="383937at2"/>
<feature type="compositionally biased region" description="Low complexity" evidence="1">
    <location>
        <begin position="33"/>
        <end position="50"/>
    </location>
</feature>
<evidence type="ECO:0008006" key="5">
    <source>
        <dbReference type="Google" id="ProtNLM"/>
    </source>
</evidence>
<feature type="region of interest" description="Disordered" evidence="1">
    <location>
        <begin position="26"/>
        <end position="64"/>
    </location>
</feature>
<keyword evidence="4" id="KW-1185">Reference proteome</keyword>
<evidence type="ECO:0000313" key="3">
    <source>
        <dbReference type="EMBL" id="PNT97039.1"/>
    </source>
</evidence>
<proteinExistence type="predicted"/>
<comment type="caution">
    <text evidence="3">The sequence shown here is derived from an EMBL/GenBank/DDBJ whole genome shotgun (WGS) entry which is preliminary data.</text>
</comment>
<evidence type="ECO:0000256" key="1">
    <source>
        <dbReference type="SAM" id="MobiDB-lite"/>
    </source>
</evidence>
<dbReference type="KEGG" id="cthd:CDO33_04705"/>
<feature type="chain" id="PRO_5039390534" description="ABC transporter substrate-binding protein" evidence="2">
    <location>
        <begin position="22"/>
        <end position="517"/>
    </location>
</feature>
<dbReference type="SUPFAM" id="SSF53850">
    <property type="entry name" value="Periplasmic binding protein-like II"/>
    <property type="match status" value="1"/>
</dbReference>
<protein>
    <recommendedName>
        <fullName evidence="5">ABC transporter substrate-binding protein</fullName>
    </recommendedName>
</protein>
<dbReference type="Proteomes" id="UP000236151">
    <property type="component" value="Unassembled WGS sequence"/>
</dbReference>
<dbReference type="AlphaFoldDB" id="A0A2K2FAE8"/>
<reference evidence="4" key="1">
    <citation type="submission" date="2017-06" db="EMBL/GenBank/DDBJ databases">
        <title>Investigating the central metabolism of Clostridium thermosuccinogenes.</title>
        <authorList>
            <person name="Koendjbiharie J.G."/>
            <person name="Van Kranenburg R."/>
            <person name="Vriesendorp B."/>
        </authorList>
    </citation>
    <scope>NUCLEOTIDE SEQUENCE [LARGE SCALE GENOMIC DNA]</scope>
    <source>
        <strain evidence="4">DSM 5806</strain>
    </source>
</reference>
<evidence type="ECO:0000313" key="4">
    <source>
        <dbReference type="Proteomes" id="UP000236151"/>
    </source>
</evidence>
<dbReference type="PANTHER" id="PTHR43649:SF12">
    <property type="entry name" value="DIACETYLCHITOBIOSE BINDING PROTEIN DASA"/>
    <property type="match status" value="1"/>
</dbReference>
<dbReference type="Pfam" id="PF01547">
    <property type="entry name" value="SBP_bac_1"/>
    <property type="match status" value="1"/>
</dbReference>
<dbReference type="PANTHER" id="PTHR43649">
    <property type="entry name" value="ARABINOSE-BINDING PROTEIN-RELATED"/>
    <property type="match status" value="1"/>
</dbReference>
<name>A0A2K2FAE8_9CLOT</name>
<sequence length="517" mass="57555">MMIKKAIALLLVFCLSLGLLTACGGSKSKDTTADNSSTTTASDQTTTSNEETSEPTEEDPFPGADLGGVTIKVAGLQNPETADEAKKEMWEERRKYVEEKFNCKIQFDCLEGVEWNDVPNAIITSIASGDPIIDIGDMSRYYISDLMTNDAILDITDTVKAYNLPEAYWKGGCQWAGKIVGFNRNPIFPWSAIVYNRDMIKTAGMEKTPGEMFKEGKWSLNDFYDYLKELKSKLPEGVNTFGIHALNWARGAAYANGVYMMDPDTYVPSYTSDGFYEIVEFFQKLVAEGLAVNATPVTRDDGTTGYDWNPAQAGFDEGKLALAHGDEWNFESYASKFDYGIVPFPWGSNVTIQNNDYTTLSDNYTNYVKDCGVFVVVKGAEKKATPKQYMDLVFSYCQDEAETLLKNREKAAKGEKILPSNAGTPRNFTSDLDIELWDWYISRTKFEPTDTTAQSNVFFRALYEVCATNKNARSAFEAVIGQDTYSLVEAGLVDESLLSPELKQKLDEYAATATPNE</sequence>
<dbReference type="PROSITE" id="PS51257">
    <property type="entry name" value="PROKAR_LIPOPROTEIN"/>
    <property type="match status" value="1"/>
</dbReference>
<dbReference type="EMBL" id="NIOJ01000041">
    <property type="protein sequence ID" value="PNT97039.1"/>
    <property type="molecule type" value="Genomic_DNA"/>
</dbReference>